<comment type="caution">
    <text evidence="2">The sequence shown here is derived from an EMBL/GenBank/DDBJ whole genome shotgun (WGS) entry which is preliminary data.</text>
</comment>
<feature type="transmembrane region" description="Helical" evidence="1">
    <location>
        <begin position="5"/>
        <end position="28"/>
    </location>
</feature>
<feature type="transmembrane region" description="Helical" evidence="1">
    <location>
        <begin position="34"/>
        <end position="54"/>
    </location>
</feature>
<accession>A0A3R8LLP7</accession>
<name>A0A3R8LLP7_9LACO</name>
<dbReference type="OrthoDB" id="9888009at2"/>
<keyword evidence="1" id="KW-1133">Transmembrane helix</keyword>
<evidence type="ECO:0000313" key="2">
    <source>
        <dbReference type="EMBL" id="RRK11518.1"/>
    </source>
</evidence>
<dbReference type="RefSeq" id="WP_125071214.1">
    <property type="nucleotide sequence ID" value="NZ_QWZQ01000004.1"/>
</dbReference>
<keyword evidence="3" id="KW-1185">Reference proteome</keyword>
<evidence type="ECO:0000313" key="3">
    <source>
        <dbReference type="Proteomes" id="UP000283633"/>
    </source>
</evidence>
<keyword evidence="1" id="KW-0812">Transmembrane</keyword>
<proteinExistence type="predicted"/>
<dbReference type="EMBL" id="QWZQ01000004">
    <property type="protein sequence ID" value="RRK11518.1"/>
    <property type="molecule type" value="Genomic_DNA"/>
</dbReference>
<dbReference type="Proteomes" id="UP000283633">
    <property type="component" value="Unassembled WGS sequence"/>
</dbReference>
<dbReference type="AlphaFoldDB" id="A0A3R8LLP7"/>
<keyword evidence="1" id="KW-0472">Membrane</keyword>
<evidence type="ECO:0000256" key="1">
    <source>
        <dbReference type="SAM" id="Phobius"/>
    </source>
</evidence>
<protein>
    <submittedName>
        <fullName evidence="2">Uncharacterized protein</fullName>
    </submittedName>
</protein>
<organism evidence="2 3">
    <name type="scientific">Lactiplantibacillus garii</name>
    <dbReference type="NCBI Taxonomy" id="2306423"/>
    <lineage>
        <taxon>Bacteria</taxon>
        <taxon>Bacillati</taxon>
        <taxon>Bacillota</taxon>
        <taxon>Bacilli</taxon>
        <taxon>Lactobacillales</taxon>
        <taxon>Lactobacillaceae</taxon>
        <taxon>Lactiplantibacillus</taxon>
    </lineage>
</organism>
<reference evidence="2 3" key="1">
    <citation type="submission" date="2018-08" db="EMBL/GenBank/DDBJ databases">
        <title>Genome Lactobacillus garii FI11369.</title>
        <authorList>
            <person name="Diaz M."/>
            <person name="Narbad A."/>
        </authorList>
    </citation>
    <scope>NUCLEOTIDE SEQUENCE [LARGE SCALE GENOMIC DNA]</scope>
    <source>
        <strain evidence="2 3">FI11369</strain>
    </source>
</reference>
<sequence length="72" mass="7846">MKARFISLTAGMILGAVIFLISICLVGWMPTKSLGLSLTGLILMWGCGASLELFKTRHQLTTHTAIIKLLRS</sequence>
<gene>
    <name evidence="2" type="ORF">D1831_02170</name>
</gene>